<dbReference type="Gene3D" id="2.60.40.1180">
    <property type="entry name" value="Golgi alpha-mannosidase II"/>
    <property type="match status" value="1"/>
</dbReference>
<dbReference type="Gene3D" id="2.60.40.10">
    <property type="entry name" value="Immunoglobulins"/>
    <property type="match status" value="1"/>
</dbReference>
<dbReference type="SMART" id="SM00642">
    <property type="entry name" value="Aamy"/>
    <property type="match status" value="1"/>
</dbReference>
<dbReference type="SUPFAM" id="SSF51445">
    <property type="entry name" value="(Trans)glycosidases"/>
    <property type="match status" value="1"/>
</dbReference>
<evidence type="ECO:0000313" key="5">
    <source>
        <dbReference type="EMBL" id="MBC5996494.1"/>
    </source>
</evidence>
<dbReference type="PANTHER" id="PTHR10357">
    <property type="entry name" value="ALPHA-AMYLASE FAMILY MEMBER"/>
    <property type="match status" value="1"/>
</dbReference>
<dbReference type="InterPro" id="IPR045857">
    <property type="entry name" value="O16G_dom_2"/>
</dbReference>
<dbReference type="InterPro" id="IPR004185">
    <property type="entry name" value="Glyco_hydro_13_lg-like_dom"/>
</dbReference>
<dbReference type="Gene3D" id="3.90.400.10">
    <property type="entry name" value="Oligo-1,6-glucosidase, Domain 2"/>
    <property type="match status" value="1"/>
</dbReference>
<dbReference type="InterPro" id="IPR014756">
    <property type="entry name" value="Ig_E-set"/>
</dbReference>
<keyword evidence="6" id="KW-1185">Reference proteome</keyword>
<feature type="domain" description="Glycosyl hydrolase family 13 catalytic" evidence="4">
    <location>
        <begin position="159"/>
        <end position="526"/>
    </location>
</feature>
<protein>
    <submittedName>
        <fullName evidence="5">Alpha-glycosidase</fullName>
    </submittedName>
</protein>
<sequence length="615" mass="72256">MSILKEALLHIPKSNYAYGYDEEVLHIRLRSKKGDIEKATLRIGDPYMWEEIVAAGNLNSTGQNWSGGKYIPMKKEVETELFDYWIAECKPENNRSRYCFVVEKEDEKLLYTEKKIFDLSKDENFKELSNIENFFGYPYLNKIDIPSPPKWVKDSIWYQIFPDRFANGNPNIDPINVEPWGSKPTHYNYTGGDLQGIIDHLDYLEDLGVTGIYLCPISKGNTNHRYDTIDYMEIDPYLGDKETLKKLVDELHSRGMKIMLDAVFNHIGYYSHMWQDVIKNKDNSKYKDWFYIKDMSRIDTPLKYLNKKNIPYETFGCVAEMPKLNTENPDVVDYLIEVGKYWVREFDIDGWRLDVSNEVDHRFWRKFREEVKKEKQDVYILGEIWHNSLPWLMGDQFDSVMNYPLTNSIRDFFCIGQMNAEEFKYLINNVNISYPRQVNEVTFNLVGSHDTTRMLTFAGGNIDKLKLAYLFMFTQSGCPCIYYGDEVGMEGLQTPECEGQRECMVWDEDKQNKDILEFIKDIIQIRKENDDFKIVKNEWVINDKDSGLLVFKKGKVTVIINNSSKEIECELPNYLKNREVYDLFKKINIKLEDKICLKSNGFALLKESNLVLSII</sequence>
<comment type="caution">
    <text evidence="5">The sequence shown here is derived from an EMBL/GenBank/DDBJ whole genome shotgun (WGS) entry which is preliminary data.</text>
</comment>
<keyword evidence="2" id="KW-0378">Hydrolase</keyword>
<dbReference type="Proteomes" id="UP000609849">
    <property type="component" value="Unassembled WGS sequence"/>
</dbReference>
<dbReference type="EMBL" id="JACRWE010000003">
    <property type="protein sequence ID" value="MBC5996494.1"/>
    <property type="molecule type" value="Genomic_DNA"/>
</dbReference>
<evidence type="ECO:0000256" key="2">
    <source>
        <dbReference type="ARBA" id="ARBA00022801"/>
    </source>
</evidence>
<evidence type="ECO:0000313" key="6">
    <source>
        <dbReference type="Proteomes" id="UP000609849"/>
    </source>
</evidence>
<evidence type="ECO:0000259" key="4">
    <source>
        <dbReference type="SMART" id="SM00642"/>
    </source>
</evidence>
<dbReference type="CDD" id="cd02857">
    <property type="entry name" value="E_set_CDase_PDE_N"/>
    <property type="match status" value="1"/>
</dbReference>
<dbReference type="Pfam" id="PF02903">
    <property type="entry name" value="Alpha-amylase_N"/>
    <property type="match status" value="1"/>
</dbReference>
<accession>A0ABR7JNL1</accession>
<dbReference type="InterPro" id="IPR006047">
    <property type="entry name" value="GH13_cat_dom"/>
</dbReference>
<dbReference type="InterPro" id="IPR013783">
    <property type="entry name" value="Ig-like_fold"/>
</dbReference>
<dbReference type="SUPFAM" id="SSF81296">
    <property type="entry name" value="E set domains"/>
    <property type="match status" value="1"/>
</dbReference>
<gene>
    <name evidence="5" type="ORF">H8923_06940</name>
</gene>
<organism evidence="5 6">
    <name type="scientific">Romboutsia faecis</name>
    <dbReference type="NCBI Taxonomy" id="2764597"/>
    <lineage>
        <taxon>Bacteria</taxon>
        <taxon>Bacillati</taxon>
        <taxon>Bacillota</taxon>
        <taxon>Clostridia</taxon>
        <taxon>Peptostreptococcales</taxon>
        <taxon>Peptostreptococcaceae</taxon>
        <taxon>Romboutsia</taxon>
    </lineage>
</organism>
<dbReference type="InterPro" id="IPR013780">
    <property type="entry name" value="Glyco_hydro_b"/>
</dbReference>
<dbReference type="CDD" id="cd11338">
    <property type="entry name" value="AmyAc_CMD"/>
    <property type="match status" value="1"/>
</dbReference>
<dbReference type="Gene3D" id="3.20.20.80">
    <property type="entry name" value="Glycosidases"/>
    <property type="match status" value="1"/>
</dbReference>
<comment type="similarity">
    <text evidence="1">Belongs to the glycosyl hydrolase 13 family.</text>
</comment>
<name>A0ABR7JNL1_9FIRM</name>
<dbReference type="RefSeq" id="WP_153925967.1">
    <property type="nucleotide sequence ID" value="NZ_JACRWE010000003.1"/>
</dbReference>
<dbReference type="InterPro" id="IPR017853">
    <property type="entry name" value="GH"/>
</dbReference>
<reference evidence="5 6" key="1">
    <citation type="submission" date="2020-08" db="EMBL/GenBank/DDBJ databases">
        <authorList>
            <person name="Liu C."/>
            <person name="Sun Q."/>
        </authorList>
    </citation>
    <scope>NUCLEOTIDE SEQUENCE [LARGE SCALE GENOMIC DNA]</scope>
    <source>
        <strain evidence="5 6">NSJ-18</strain>
    </source>
</reference>
<evidence type="ECO:0000256" key="1">
    <source>
        <dbReference type="ARBA" id="ARBA00008061"/>
    </source>
</evidence>
<proteinExistence type="inferred from homology"/>
<keyword evidence="3" id="KW-0326">Glycosidase</keyword>
<evidence type="ECO:0000256" key="3">
    <source>
        <dbReference type="ARBA" id="ARBA00023295"/>
    </source>
</evidence>
<dbReference type="Pfam" id="PF00128">
    <property type="entry name" value="Alpha-amylase"/>
    <property type="match status" value="1"/>
</dbReference>
<dbReference type="PANTHER" id="PTHR10357:SF210">
    <property type="entry name" value="MALTODEXTRIN GLUCOSIDASE"/>
    <property type="match status" value="1"/>
</dbReference>